<feature type="region of interest" description="Disordered" evidence="9">
    <location>
        <begin position="514"/>
        <end position="615"/>
    </location>
</feature>
<dbReference type="GO" id="GO:0000147">
    <property type="term" value="P:actin cortical patch assembly"/>
    <property type="evidence" value="ECO:0007669"/>
    <property type="project" value="TreeGrafter"/>
</dbReference>
<dbReference type="InterPro" id="IPR011009">
    <property type="entry name" value="Kinase-like_dom_sf"/>
</dbReference>
<dbReference type="GO" id="GO:0005524">
    <property type="term" value="F:ATP binding"/>
    <property type="evidence" value="ECO:0007669"/>
    <property type="project" value="UniProtKB-KW"/>
</dbReference>
<evidence type="ECO:0000256" key="9">
    <source>
        <dbReference type="SAM" id="MobiDB-lite"/>
    </source>
</evidence>
<dbReference type="InterPro" id="IPR000719">
    <property type="entry name" value="Prot_kinase_dom"/>
</dbReference>
<dbReference type="PANTHER" id="PTHR22967:SF57">
    <property type="entry name" value="AUXILIN, ISOFORM A-RELATED"/>
    <property type="match status" value="1"/>
</dbReference>
<dbReference type="SUPFAM" id="SSF56112">
    <property type="entry name" value="Protein kinase-like (PK-like)"/>
    <property type="match status" value="1"/>
</dbReference>
<gene>
    <name evidence="11" type="ORF">BDEG_26431</name>
</gene>
<feature type="compositionally biased region" description="Polar residues" evidence="9">
    <location>
        <begin position="779"/>
        <end position="818"/>
    </location>
</feature>
<evidence type="ECO:0000313" key="11">
    <source>
        <dbReference type="EMBL" id="OAJ43046.1"/>
    </source>
</evidence>
<feature type="compositionally biased region" description="Polar residues" evidence="9">
    <location>
        <begin position="845"/>
        <end position="859"/>
    </location>
</feature>
<accession>A0A177WT97</accession>
<dbReference type="PROSITE" id="PS00108">
    <property type="entry name" value="PROTEIN_KINASE_ST"/>
    <property type="match status" value="1"/>
</dbReference>
<dbReference type="STRING" id="403673.A0A177WT97"/>
<dbReference type="Proteomes" id="UP000077115">
    <property type="component" value="Unassembled WGS sequence"/>
</dbReference>
<dbReference type="EMBL" id="DS022309">
    <property type="protein sequence ID" value="OAJ43046.1"/>
    <property type="molecule type" value="Genomic_DNA"/>
</dbReference>
<evidence type="ECO:0000256" key="6">
    <source>
        <dbReference type="ARBA" id="ARBA00022840"/>
    </source>
</evidence>
<feature type="compositionally biased region" description="Polar residues" evidence="9">
    <location>
        <begin position="642"/>
        <end position="658"/>
    </location>
</feature>
<sequence length="859" mass="93865">MNNLAKSISALQFSGPAAQTSCSPSRLALNSSLNIDSSGPPGTYPPMTVISLSRLQVTIERFLAEGGFAHVYLAILAGDSQRVVLKRIACSDKASLEELRQEVEIHKQVSGHKNIVRFLDSSIASLQAGGYEVLILMEYCEGGHLVDFLNTRLDTRLTEDEVLRIFSDVCEAVAHMHSLQPCIAHRDIKIENVLIAGNGSCKLCDFGSCTTRVVPPNAILNTQDIWKLEEEIRKFTTLPYRSPEMCDLYQKRGLSEQVDAWAMGVLLYKLCFFTTPFEEGGMLAILNVRYTFPSFPQYSPKLISLIQSLLEIDVAKRFDIFQAYSVVCEMRHTPYNLPKRSIPSKQPGETSSSMLKSTPRVTETVQNSAANGFGPSPTYVNGVSVSGITPMRRGRPKSNATDLSTDNFFMSQSLVNIFPLPDVGTPAATSVMSQSLAESPFVDLAKFEQTMDQHKEFSSLQSINQASQTSKPCLSLSQPFVPDSIWTSSSNITSRPISTLPQSASVISDYTRVRGHTSSGVPSDLSCSLPFSPGRTFQPPPLPFEAHPEAQNPQMQSSQPKSVLHSQHEPPKQQSFWEKHSPLLTNPSFSESPPGRRTVQSHSRPFSWGGPMSGPPPLQRHPNDPFFASIPPRPPGTIDKGSPNTGYITVPRPNSTGEWSLPATPNGTPFNTQQSYPHTANAIINNQQMAALPDQSMFTLSTQMPIQTTTSLVMPMQLPMLSSPQMPYGAFSASVLPASTLATDLYTKPHPNQQTQPPAKPPRKNRLSIQATTSMGLSDIQSGLSESNPSQSWQTNFSSQSDSKASSMGRSIPSTSPSHMDVFGRSIDMPLLSATSAWQPLVPTPATSDPPQTSVSHYQ</sequence>
<dbReference type="GO" id="GO:0004674">
    <property type="term" value="F:protein serine/threonine kinase activity"/>
    <property type="evidence" value="ECO:0007669"/>
    <property type="project" value="UniProtKB-KW"/>
</dbReference>
<comment type="catalytic activity">
    <reaction evidence="8">
        <text>L-seryl-[protein] + ATP = O-phospho-L-seryl-[protein] + ADP + H(+)</text>
        <dbReference type="Rhea" id="RHEA:17989"/>
        <dbReference type="Rhea" id="RHEA-COMP:9863"/>
        <dbReference type="Rhea" id="RHEA-COMP:11604"/>
        <dbReference type="ChEBI" id="CHEBI:15378"/>
        <dbReference type="ChEBI" id="CHEBI:29999"/>
        <dbReference type="ChEBI" id="CHEBI:30616"/>
        <dbReference type="ChEBI" id="CHEBI:83421"/>
        <dbReference type="ChEBI" id="CHEBI:456216"/>
        <dbReference type="EC" id="2.7.11.1"/>
    </reaction>
</comment>
<dbReference type="PROSITE" id="PS50011">
    <property type="entry name" value="PROTEIN_KINASE_DOM"/>
    <property type="match status" value="1"/>
</dbReference>
<organism evidence="11 12">
    <name type="scientific">Batrachochytrium dendrobatidis (strain JEL423)</name>
    <dbReference type="NCBI Taxonomy" id="403673"/>
    <lineage>
        <taxon>Eukaryota</taxon>
        <taxon>Fungi</taxon>
        <taxon>Fungi incertae sedis</taxon>
        <taxon>Chytridiomycota</taxon>
        <taxon>Chytridiomycota incertae sedis</taxon>
        <taxon>Chytridiomycetes</taxon>
        <taxon>Rhizophydiales</taxon>
        <taxon>Rhizophydiales incertae sedis</taxon>
        <taxon>Batrachochytrium</taxon>
    </lineage>
</organism>
<feature type="region of interest" description="Disordered" evidence="9">
    <location>
        <begin position="745"/>
        <end position="766"/>
    </location>
</feature>
<dbReference type="InterPro" id="IPR008271">
    <property type="entry name" value="Ser/Thr_kinase_AS"/>
</dbReference>
<feature type="region of interest" description="Disordered" evidence="9">
    <location>
        <begin position="338"/>
        <end position="357"/>
    </location>
</feature>
<dbReference type="PANTHER" id="PTHR22967">
    <property type="entry name" value="SERINE/THREONINE PROTEIN KINASE"/>
    <property type="match status" value="1"/>
</dbReference>
<dbReference type="OrthoDB" id="2018507at2759"/>
<keyword evidence="5" id="KW-0418">Kinase</keyword>
<feature type="compositionally biased region" description="Polar residues" evidence="9">
    <location>
        <begin position="343"/>
        <end position="357"/>
    </location>
</feature>
<keyword evidence="2" id="KW-0723">Serine/threonine-protein kinase</keyword>
<feature type="compositionally biased region" description="Polar residues" evidence="9">
    <location>
        <begin position="551"/>
        <end position="565"/>
    </location>
</feature>
<keyword evidence="6" id="KW-0067">ATP-binding</keyword>
<feature type="region of interest" description="Disordered" evidence="9">
    <location>
        <begin position="635"/>
        <end position="658"/>
    </location>
</feature>
<comment type="catalytic activity">
    <reaction evidence="7">
        <text>L-threonyl-[protein] + ATP = O-phospho-L-threonyl-[protein] + ADP + H(+)</text>
        <dbReference type="Rhea" id="RHEA:46608"/>
        <dbReference type="Rhea" id="RHEA-COMP:11060"/>
        <dbReference type="Rhea" id="RHEA-COMP:11605"/>
        <dbReference type="ChEBI" id="CHEBI:15378"/>
        <dbReference type="ChEBI" id="CHEBI:30013"/>
        <dbReference type="ChEBI" id="CHEBI:30616"/>
        <dbReference type="ChEBI" id="CHEBI:61977"/>
        <dbReference type="ChEBI" id="CHEBI:456216"/>
        <dbReference type="EC" id="2.7.11.1"/>
    </reaction>
</comment>
<feature type="region of interest" description="Disordered" evidence="9">
    <location>
        <begin position="779"/>
        <end position="823"/>
    </location>
</feature>
<feature type="domain" description="Protein kinase" evidence="10">
    <location>
        <begin position="57"/>
        <end position="335"/>
    </location>
</feature>
<feature type="region of interest" description="Disordered" evidence="9">
    <location>
        <begin position="840"/>
        <end position="859"/>
    </location>
</feature>
<proteinExistence type="predicted"/>
<evidence type="ECO:0000256" key="7">
    <source>
        <dbReference type="ARBA" id="ARBA00047899"/>
    </source>
</evidence>
<evidence type="ECO:0000256" key="3">
    <source>
        <dbReference type="ARBA" id="ARBA00022679"/>
    </source>
</evidence>
<dbReference type="Pfam" id="PF00069">
    <property type="entry name" value="Pkinase"/>
    <property type="match status" value="1"/>
</dbReference>
<evidence type="ECO:0000313" key="12">
    <source>
        <dbReference type="Proteomes" id="UP000077115"/>
    </source>
</evidence>
<dbReference type="GO" id="GO:0007015">
    <property type="term" value="P:actin filament organization"/>
    <property type="evidence" value="ECO:0007669"/>
    <property type="project" value="TreeGrafter"/>
</dbReference>
<evidence type="ECO:0000256" key="2">
    <source>
        <dbReference type="ARBA" id="ARBA00022527"/>
    </source>
</evidence>
<dbReference type="GO" id="GO:0005737">
    <property type="term" value="C:cytoplasm"/>
    <property type="evidence" value="ECO:0007669"/>
    <property type="project" value="TreeGrafter"/>
</dbReference>
<dbReference type="FunFam" id="1.10.510.10:FF:000853">
    <property type="entry name" value="Related to ARK1-Actin Regulating Kinase"/>
    <property type="match status" value="1"/>
</dbReference>
<name>A0A177WT97_BATDL</name>
<evidence type="ECO:0000256" key="5">
    <source>
        <dbReference type="ARBA" id="ARBA00022777"/>
    </source>
</evidence>
<dbReference type="VEuPathDB" id="FungiDB:BDEG_26431"/>
<evidence type="ECO:0000256" key="8">
    <source>
        <dbReference type="ARBA" id="ARBA00048679"/>
    </source>
</evidence>
<dbReference type="eggNOG" id="KOG1989">
    <property type="taxonomic scope" value="Eukaryota"/>
</dbReference>
<dbReference type="AlphaFoldDB" id="A0A177WT97"/>
<evidence type="ECO:0000256" key="4">
    <source>
        <dbReference type="ARBA" id="ARBA00022741"/>
    </source>
</evidence>
<reference evidence="11 12" key="2">
    <citation type="submission" date="2016-05" db="EMBL/GenBank/DDBJ databases">
        <title>Lineage-specific infection strategies underlie the spectrum of fungal disease in amphibians.</title>
        <authorList>
            <person name="Cuomo C.A."/>
            <person name="Farrer R.A."/>
            <person name="James T."/>
            <person name="Longcore J."/>
            <person name="Birren B."/>
        </authorList>
    </citation>
    <scope>NUCLEOTIDE SEQUENCE [LARGE SCALE GENOMIC DNA]</scope>
    <source>
        <strain evidence="11 12">JEL423</strain>
    </source>
</reference>
<keyword evidence="3" id="KW-0808">Transferase</keyword>
<reference evidence="11 12" key="1">
    <citation type="submission" date="2006-10" db="EMBL/GenBank/DDBJ databases">
        <title>The Genome Sequence of Batrachochytrium dendrobatidis JEL423.</title>
        <authorList>
            <consortium name="The Broad Institute Genome Sequencing Platform"/>
            <person name="Birren B."/>
            <person name="Lander E."/>
            <person name="Galagan J."/>
            <person name="Cuomo C."/>
            <person name="Devon K."/>
            <person name="Jaffe D."/>
            <person name="Butler J."/>
            <person name="Alvarez P."/>
            <person name="Gnerre S."/>
            <person name="Grabherr M."/>
            <person name="Kleber M."/>
            <person name="Mauceli E."/>
            <person name="Brockman W."/>
            <person name="Young S."/>
            <person name="LaButti K."/>
            <person name="Sykes S."/>
            <person name="DeCaprio D."/>
            <person name="Crawford M."/>
            <person name="Koehrsen M."/>
            <person name="Engels R."/>
            <person name="Montgomery P."/>
            <person name="Pearson M."/>
            <person name="Howarth C."/>
            <person name="Larson L."/>
            <person name="White J."/>
            <person name="O'Leary S."/>
            <person name="Kodira C."/>
            <person name="Zeng Q."/>
            <person name="Yandava C."/>
            <person name="Alvarado L."/>
            <person name="Longcore J."/>
            <person name="James T."/>
        </authorList>
    </citation>
    <scope>NUCLEOTIDE SEQUENCE [LARGE SCALE GENOMIC DNA]</scope>
    <source>
        <strain evidence="11 12">JEL423</strain>
    </source>
</reference>
<protein>
    <recommendedName>
        <fullName evidence="1">non-specific serine/threonine protein kinase</fullName>
        <ecNumber evidence="1">2.7.11.1</ecNumber>
    </recommendedName>
</protein>
<dbReference type="SMART" id="SM00220">
    <property type="entry name" value="S_TKc"/>
    <property type="match status" value="1"/>
</dbReference>
<evidence type="ECO:0000256" key="1">
    <source>
        <dbReference type="ARBA" id="ARBA00012513"/>
    </source>
</evidence>
<feature type="compositionally biased region" description="Basic and acidic residues" evidence="9">
    <location>
        <begin position="566"/>
        <end position="581"/>
    </location>
</feature>
<keyword evidence="4" id="KW-0547">Nucleotide-binding</keyword>
<dbReference type="EC" id="2.7.11.1" evidence="1"/>
<dbReference type="Gene3D" id="1.10.510.10">
    <property type="entry name" value="Transferase(Phosphotransferase) domain 1"/>
    <property type="match status" value="1"/>
</dbReference>
<evidence type="ECO:0000259" key="10">
    <source>
        <dbReference type="PROSITE" id="PS50011"/>
    </source>
</evidence>